<dbReference type="Gene3D" id="2.60.120.330">
    <property type="entry name" value="B-lactam Antibiotic, Isopenicillin N Synthase, Chain"/>
    <property type="match status" value="1"/>
</dbReference>
<keyword evidence="3" id="KW-0408">Iron</keyword>
<dbReference type="PANTHER" id="PTHR47991">
    <property type="entry name" value="OXOGLUTARATE/IRON-DEPENDENT DIOXYGENASE"/>
    <property type="match status" value="1"/>
</dbReference>
<dbReference type="Pfam" id="PF03171">
    <property type="entry name" value="2OG-FeII_Oxy"/>
    <property type="match status" value="1"/>
</dbReference>
<proteinExistence type="predicted"/>
<dbReference type="PROSITE" id="PS51471">
    <property type="entry name" value="FE2OG_OXY"/>
    <property type="match status" value="1"/>
</dbReference>
<evidence type="ECO:0000259" key="4">
    <source>
        <dbReference type="PROSITE" id="PS51471"/>
    </source>
</evidence>
<evidence type="ECO:0000313" key="6">
    <source>
        <dbReference type="Proteomes" id="UP001187192"/>
    </source>
</evidence>
<evidence type="ECO:0000313" key="5">
    <source>
        <dbReference type="EMBL" id="GMN53445.1"/>
    </source>
</evidence>
<comment type="caution">
    <text evidence="5">The sequence shown here is derived from an EMBL/GenBank/DDBJ whole genome shotgun (WGS) entry which is preliminary data.</text>
</comment>
<evidence type="ECO:0000256" key="1">
    <source>
        <dbReference type="ARBA" id="ARBA00022723"/>
    </source>
</evidence>
<keyword evidence="1" id="KW-0479">Metal-binding</keyword>
<evidence type="ECO:0000256" key="3">
    <source>
        <dbReference type="ARBA" id="ARBA00023004"/>
    </source>
</evidence>
<accession>A0AA88AK87</accession>
<dbReference type="InterPro" id="IPR027443">
    <property type="entry name" value="IPNS-like_sf"/>
</dbReference>
<reference evidence="5" key="1">
    <citation type="submission" date="2023-07" db="EMBL/GenBank/DDBJ databases">
        <title>draft genome sequence of fig (Ficus carica).</title>
        <authorList>
            <person name="Takahashi T."/>
            <person name="Nishimura K."/>
        </authorList>
    </citation>
    <scope>NUCLEOTIDE SEQUENCE</scope>
</reference>
<protein>
    <recommendedName>
        <fullName evidence="4">Fe2OG dioxygenase domain-containing protein</fullName>
    </recommendedName>
</protein>
<keyword evidence="6" id="KW-1185">Reference proteome</keyword>
<name>A0AA88AK87_FICCA</name>
<dbReference type="Proteomes" id="UP001187192">
    <property type="component" value="Unassembled WGS sequence"/>
</dbReference>
<feature type="domain" description="Fe2OG dioxygenase" evidence="4">
    <location>
        <begin position="3"/>
        <end position="104"/>
    </location>
</feature>
<sequence length="136" mass="15033">MECNEGKLLSCHYYPECPEPDLAIGITKHTDNSFLTIVAQDQTGGLQVLHKNQFWVDVEHIPGALVVNIGDFLQLVSNDKFKSNVHRVLPSHKPRVSAAFFFGGRLAPLATARLYGPIKELTSEKKSSQVQRSSTG</sequence>
<evidence type="ECO:0000256" key="2">
    <source>
        <dbReference type="ARBA" id="ARBA00022896"/>
    </source>
</evidence>
<keyword evidence="2" id="KW-0847">Vitamin C</keyword>
<dbReference type="SUPFAM" id="SSF51197">
    <property type="entry name" value="Clavaminate synthase-like"/>
    <property type="match status" value="1"/>
</dbReference>
<dbReference type="GO" id="GO:0031418">
    <property type="term" value="F:L-ascorbic acid binding"/>
    <property type="evidence" value="ECO:0007669"/>
    <property type="project" value="UniProtKB-KW"/>
</dbReference>
<dbReference type="GO" id="GO:0046872">
    <property type="term" value="F:metal ion binding"/>
    <property type="evidence" value="ECO:0007669"/>
    <property type="project" value="UniProtKB-KW"/>
</dbReference>
<organism evidence="5 6">
    <name type="scientific">Ficus carica</name>
    <name type="common">Common fig</name>
    <dbReference type="NCBI Taxonomy" id="3494"/>
    <lineage>
        <taxon>Eukaryota</taxon>
        <taxon>Viridiplantae</taxon>
        <taxon>Streptophyta</taxon>
        <taxon>Embryophyta</taxon>
        <taxon>Tracheophyta</taxon>
        <taxon>Spermatophyta</taxon>
        <taxon>Magnoliopsida</taxon>
        <taxon>eudicotyledons</taxon>
        <taxon>Gunneridae</taxon>
        <taxon>Pentapetalae</taxon>
        <taxon>rosids</taxon>
        <taxon>fabids</taxon>
        <taxon>Rosales</taxon>
        <taxon>Moraceae</taxon>
        <taxon>Ficeae</taxon>
        <taxon>Ficus</taxon>
    </lineage>
</organism>
<dbReference type="InterPro" id="IPR050295">
    <property type="entry name" value="Plant_2OG-oxidoreductases"/>
</dbReference>
<dbReference type="AlphaFoldDB" id="A0AA88AK87"/>
<dbReference type="EMBL" id="BTGU01000046">
    <property type="protein sequence ID" value="GMN53445.1"/>
    <property type="molecule type" value="Genomic_DNA"/>
</dbReference>
<gene>
    <name evidence="5" type="ORF">TIFTF001_022582</name>
</gene>
<dbReference type="InterPro" id="IPR005123">
    <property type="entry name" value="Oxoglu/Fe-dep_dioxygenase_dom"/>
</dbReference>
<dbReference type="InterPro" id="IPR044861">
    <property type="entry name" value="IPNS-like_FE2OG_OXY"/>
</dbReference>